<dbReference type="PROSITE" id="PS50060">
    <property type="entry name" value="MAM_2"/>
    <property type="match status" value="2"/>
</dbReference>
<dbReference type="Proteomes" id="UP000886611">
    <property type="component" value="Unassembled WGS sequence"/>
</dbReference>
<dbReference type="InterPro" id="IPR023415">
    <property type="entry name" value="LDLR_class-A_CS"/>
</dbReference>
<evidence type="ECO:0000256" key="2">
    <source>
        <dbReference type="PROSITE-ProRule" id="PRU00124"/>
    </source>
</evidence>
<dbReference type="PROSITE" id="PS01209">
    <property type="entry name" value="LDLRA_1"/>
    <property type="match status" value="1"/>
</dbReference>
<dbReference type="GO" id="GO:0016020">
    <property type="term" value="C:membrane"/>
    <property type="evidence" value="ECO:0007669"/>
    <property type="project" value="InterPro"/>
</dbReference>
<dbReference type="PANTHER" id="PTHR23282:SF101">
    <property type="entry name" value="MAM DOMAIN-CONTAINING PROTEIN"/>
    <property type="match status" value="1"/>
</dbReference>
<feature type="domain" description="MAM" evidence="4">
    <location>
        <begin position="283"/>
        <end position="346"/>
    </location>
</feature>
<feature type="signal peptide" evidence="3">
    <location>
        <begin position="1"/>
        <end position="21"/>
    </location>
</feature>
<comment type="caution">
    <text evidence="5">The sequence shown here is derived from an EMBL/GenBank/DDBJ whole genome shotgun (WGS) entry which is preliminary data.</text>
</comment>
<dbReference type="CDD" id="cd00112">
    <property type="entry name" value="LDLa"/>
    <property type="match status" value="1"/>
</dbReference>
<protein>
    <submittedName>
        <fullName evidence="5">AEGP protein</fullName>
    </submittedName>
</protein>
<dbReference type="Gene3D" id="2.60.120.200">
    <property type="match status" value="1"/>
</dbReference>
<dbReference type="SMART" id="SM00137">
    <property type="entry name" value="MAM"/>
    <property type="match status" value="1"/>
</dbReference>
<feature type="chain" id="PRO_5036489721" evidence="3">
    <location>
        <begin position="22"/>
        <end position="373"/>
    </location>
</feature>
<evidence type="ECO:0000313" key="6">
    <source>
        <dbReference type="Proteomes" id="UP000886611"/>
    </source>
</evidence>
<accession>A0A8X7WSG4</accession>
<evidence type="ECO:0000256" key="3">
    <source>
        <dbReference type="SAM" id="SignalP"/>
    </source>
</evidence>
<feature type="non-terminal residue" evidence="5">
    <location>
        <position position="373"/>
    </location>
</feature>
<dbReference type="Gene3D" id="4.10.400.10">
    <property type="entry name" value="Low-density Lipoprotein Receptor"/>
    <property type="match status" value="1"/>
</dbReference>
<dbReference type="SUPFAM" id="SSF49899">
    <property type="entry name" value="Concanavalin A-like lectins/glucanases"/>
    <property type="match status" value="2"/>
</dbReference>
<feature type="disulfide bond" evidence="2">
    <location>
        <begin position="250"/>
        <end position="268"/>
    </location>
</feature>
<evidence type="ECO:0000313" key="5">
    <source>
        <dbReference type="EMBL" id="KAG2455300.1"/>
    </source>
</evidence>
<sequence>MKSLRCPTFLLVACCLQELLGHHKDFTCNFEEDSCGWTDRSLPAHSWRRQQGGAMARLGGPTTDHTLGTNLGRSCVDLWGTDGALNVFTTTGCCRVGECERKALRDVSPLVILGISSAGWCMSVGLTLDPSGMPAILASPTVGPVAASCEVRFWYRLRVAQSGASGHIAVSASITSASGRLLVWRTMAEDTQGWRQASISTGHISSKFQIFFQASSGLPTLVDVALDDISFHSCSFPERQAQCSAEQVSCPQGGCIDRWQLCDGTVDCRDGSDEATELCVNYTKCDMEMDSCGWLLDGWERTSQALLGTLASPHGPGRDHSWNNDLGEPPVDLGAIGMGSLAAGHFQGLTGSSSQVTSCSLVQNIMVKGSGHV</sequence>
<organism evidence="5 6">
    <name type="scientific">Polypterus senegalus</name>
    <name type="common">Senegal bichir</name>
    <dbReference type="NCBI Taxonomy" id="55291"/>
    <lineage>
        <taxon>Eukaryota</taxon>
        <taxon>Metazoa</taxon>
        <taxon>Chordata</taxon>
        <taxon>Craniata</taxon>
        <taxon>Vertebrata</taxon>
        <taxon>Euteleostomi</taxon>
        <taxon>Actinopterygii</taxon>
        <taxon>Polypteriformes</taxon>
        <taxon>Polypteridae</taxon>
        <taxon>Polypterus</taxon>
    </lineage>
</organism>
<feature type="non-terminal residue" evidence="5">
    <location>
        <position position="1"/>
    </location>
</feature>
<keyword evidence="3" id="KW-0732">Signal</keyword>
<dbReference type="Pfam" id="PF00057">
    <property type="entry name" value="Ldl_recept_a"/>
    <property type="match status" value="1"/>
</dbReference>
<dbReference type="InterPro" id="IPR000998">
    <property type="entry name" value="MAM_dom"/>
</dbReference>
<reference evidence="5 6" key="1">
    <citation type="journal article" date="2021" name="Cell">
        <title>Tracing the genetic footprints of vertebrate landing in non-teleost ray-finned fishes.</title>
        <authorList>
            <person name="Bi X."/>
            <person name="Wang K."/>
            <person name="Yang L."/>
            <person name="Pan H."/>
            <person name="Jiang H."/>
            <person name="Wei Q."/>
            <person name="Fang M."/>
            <person name="Yu H."/>
            <person name="Zhu C."/>
            <person name="Cai Y."/>
            <person name="He Y."/>
            <person name="Gan X."/>
            <person name="Zeng H."/>
            <person name="Yu D."/>
            <person name="Zhu Y."/>
            <person name="Jiang H."/>
            <person name="Qiu Q."/>
            <person name="Yang H."/>
            <person name="Zhang Y.E."/>
            <person name="Wang W."/>
            <person name="Zhu M."/>
            <person name="He S."/>
            <person name="Zhang G."/>
        </authorList>
    </citation>
    <scope>NUCLEOTIDE SEQUENCE [LARGE SCALE GENOMIC DNA]</scope>
    <source>
        <strain evidence="5">Bchr_013</strain>
    </source>
</reference>
<dbReference type="PANTHER" id="PTHR23282">
    <property type="entry name" value="APICAL ENDOSOMAL GLYCOPROTEIN PRECURSOR"/>
    <property type="match status" value="1"/>
</dbReference>
<dbReference type="PROSITE" id="PS50068">
    <property type="entry name" value="LDLRA_2"/>
    <property type="match status" value="1"/>
</dbReference>
<dbReference type="InterPro" id="IPR013320">
    <property type="entry name" value="ConA-like_dom_sf"/>
</dbReference>
<dbReference type="Pfam" id="PF00629">
    <property type="entry name" value="MAM"/>
    <property type="match status" value="1"/>
</dbReference>
<feature type="disulfide bond" evidence="2">
    <location>
        <begin position="243"/>
        <end position="255"/>
    </location>
</feature>
<dbReference type="SMART" id="SM00192">
    <property type="entry name" value="LDLa"/>
    <property type="match status" value="1"/>
</dbReference>
<keyword evidence="6" id="KW-1185">Reference proteome</keyword>
<name>A0A8X7WSG4_POLSE</name>
<dbReference type="InterPro" id="IPR036055">
    <property type="entry name" value="LDL_receptor-like_sf"/>
</dbReference>
<dbReference type="InterPro" id="IPR051560">
    <property type="entry name" value="MAM_domain-containing"/>
</dbReference>
<dbReference type="AlphaFoldDB" id="A0A8X7WSG4"/>
<dbReference type="EMBL" id="JAATIS010009265">
    <property type="protein sequence ID" value="KAG2455300.1"/>
    <property type="molecule type" value="Genomic_DNA"/>
</dbReference>
<evidence type="ECO:0000259" key="4">
    <source>
        <dbReference type="PROSITE" id="PS50060"/>
    </source>
</evidence>
<comment type="caution">
    <text evidence="2">Lacks conserved residue(s) required for the propagation of feature annotation.</text>
</comment>
<proteinExistence type="predicted"/>
<keyword evidence="1 2" id="KW-1015">Disulfide bond</keyword>
<dbReference type="SUPFAM" id="SSF57424">
    <property type="entry name" value="LDL receptor-like module"/>
    <property type="match status" value="1"/>
</dbReference>
<evidence type="ECO:0000256" key="1">
    <source>
        <dbReference type="ARBA" id="ARBA00023157"/>
    </source>
</evidence>
<gene>
    <name evidence="5" type="primary">Mamdc4_0</name>
    <name evidence="5" type="ORF">GTO96_0006717</name>
</gene>
<dbReference type="InterPro" id="IPR002172">
    <property type="entry name" value="LDrepeatLR_classA_rpt"/>
</dbReference>
<feature type="domain" description="MAM" evidence="4">
    <location>
        <begin position="26"/>
        <end position="236"/>
    </location>
</feature>